<dbReference type="InterPro" id="IPR024072">
    <property type="entry name" value="DHFR-like_dom_sf"/>
</dbReference>
<dbReference type="SUPFAM" id="SSF53597">
    <property type="entry name" value="Dihydrofolate reductase-like"/>
    <property type="match status" value="1"/>
</dbReference>
<dbReference type="Pfam" id="PF01872">
    <property type="entry name" value="RibD_C"/>
    <property type="match status" value="1"/>
</dbReference>
<evidence type="ECO:0000313" key="2">
    <source>
        <dbReference type="EMBL" id="GGV89181.1"/>
    </source>
</evidence>
<comment type="caution">
    <text evidence="2">The sequence shown here is derived from an EMBL/GenBank/DDBJ whole genome shotgun (WGS) entry which is preliminary data.</text>
</comment>
<accession>A0ABQ2W2H1</accession>
<reference evidence="3" key="1">
    <citation type="journal article" date="2019" name="Int. J. Syst. Evol. Microbiol.">
        <title>The Global Catalogue of Microorganisms (GCM) 10K type strain sequencing project: providing services to taxonomists for standard genome sequencing and annotation.</title>
        <authorList>
            <consortium name="The Broad Institute Genomics Platform"/>
            <consortium name="The Broad Institute Genome Sequencing Center for Infectious Disease"/>
            <person name="Wu L."/>
            <person name="Ma J."/>
        </authorList>
    </citation>
    <scope>NUCLEOTIDE SEQUENCE [LARGE SCALE GENOMIC DNA]</scope>
    <source>
        <strain evidence="3">JCM 4376</strain>
    </source>
</reference>
<gene>
    <name evidence="2" type="ORF">GCM10015535_42400</name>
</gene>
<dbReference type="RefSeq" id="WP_189545326.1">
    <property type="nucleotide sequence ID" value="NZ_BMTF01000014.1"/>
</dbReference>
<feature type="domain" description="Bacterial bifunctional deaminase-reductase C-terminal" evidence="1">
    <location>
        <begin position="3"/>
        <end position="185"/>
    </location>
</feature>
<organism evidence="2 3">
    <name type="scientific">Streptomyces gelaticus</name>
    <dbReference type="NCBI Taxonomy" id="285446"/>
    <lineage>
        <taxon>Bacteria</taxon>
        <taxon>Bacillati</taxon>
        <taxon>Actinomycetota</taxon>
        <taxon>Actinomycetes</taxon>
        <taxon>Kitasatosporales</taxon>
        <taxon>Streptomycetaceae</taxon>
        <taxon>Streptomyces</taxon>
    </lineage>
</organism>
<dbReference type="PANTHER" id="PTHR38011:SF11">
    <property type="entry name" value="2,5-DIAMINO-6-RIBOSYLAMINO-4(3H)-PYRIMIDINONE 5'-PHOSPHATE REDUCTASE"/>
    <property type="match status" value="1"/>
</dbReference>
<evidence type="ECO:0000313" key="3">
    <source>
        <dbReference type="Proteomes" id="UP000660675"/>
    </source>
</evidence>
<dbReference type="PANTHER" id="PTHR38011">
    <property type="entry name" value="DIHYDROFOLATE REDUCTASE FAMILY PROTEIN (AFU_ORTHOLOGUE AFUA_8G06820)"/>
    <property type="match status" value="1"/>
</dbReference>
<dbReference type="InterPro" id="IPR002734">
    <property type="entry name" value="RibDG_C"/>
</dbReference>
<dbReference type="InterPro" id="IPR050765">
    <property type="entry name" value="Riboflavin_Biosynth_HTPR"/>
</dbReference>
<dbReference type="EMBL" id="BMTF01000014">
    <property type="protein sequence ID" value="GGV89181.1"/>
    <property type="molecule type" value="Genomic_DNA"/>
</dbReference>
<protein>
    <submittedName>
        <fullName evidence="2">Deaminase</fullName>
    </submittedName>
</protein>
<proteinExistence type="predicted"/>
<name>A0ABQ2W2H1_9ACTN</name>
<dbReference type="Proteomes" id="UP000660675">
    <property type="component" value="Unassembled WGS sequence"/>
</dbReference>
<dbReference type="Gene3D" id="3.40.430.10">
    <property type="entry name" value="Dihydrofolate Reductase, subunit A"/>
    <property type="match status" value="1"/>
</dbReference>
<sequence>MRKLVYYIASTLDGFIAGPDGSDPTGPDGFWPIPEEYVQHLITEYPETLPGPARAALSVTADGTHFDTVLEGRRSYEIGLRAGVTDAYPHLRHLVFSRTLSESPDPAVEMVADDPVSTVRELKQQDGKDIWLIGGAELAGALYSEIDGLIVKLSPMTIGTGIPLFSDKAAFDPRGWDLTDHTVLKCGAAFLTYSRKAATPPRPSTS</sequence>
<evidence type="ECO:0000259" key="1">
    <source>
        <dbReference type="Pfam" id="PF01872"/>
    </source>
</evidence>
<keyword evidence="3" id="KW-1185">Reference proteome</keyword>